<name>A0ABX2TXI4_CLOLD</name>
<protein>
    <recommendedName>
        <fullName evidence="3">Ribose 5-phosphate isomerase</fullName>
    </recommendedName>
</protein>
<comment type="caution">
    <text evidence="1">The sequence shown here is derived from an EMBL/GenBank/DDBJ whole genome shotgun (WGS) entry which is preliminary data.</text>
</comment>
<dbReference type="Proteomes" id="UP000077020">
    <property type="component" value="Unassembled WGS sequence"/>
</dbReference>
<evidence type="ECO:0000313" key="2">
    <source>
        <dbReference type="Proteomes" id="UP000077020"/>
    </source>
</evidence>
<keyword evidence="2" id="KW-1185">Reference proteome</keyword>
<proteinExistence type="predicted"/>
<sequence>MIAMKYFRNKEEVYTKIIKMLCEYKGFSRKDMFKILKNESCRYLFFLLIKKYECCDMELLKKDFPSVNSKNVKRNIKRAEEKLLLDKKIREMYFEAEDIINKVK</sequence>
<gene>
    <name evidence="1" type="ORF">WX45_02162</name>
</gene>
<evidence type="ECO:0008006" key="3">
    <source>
        <dbReference type="Google" id="ProtNLM"/>
    </source>
</evidence>
<accession>A0ABX2TXI4</accession>
<organism evidence="1 2">
    <name type="scientific">Clostridium ljungdahlii (strain ATCC 55383 / DSM 13528 / PETC)</name>
    <dbReference type="NCBI Taxonomy" id="748727"/>
    <lineage>
        <taxon>Bacteria</taxon>
        <taxon>Bacillati</taxon>
        <taxon>Bacillota</taxon>
        <taxon>Clostridia</taxon>
        <taxon>Eubacteriales</taxon>
        <taxon>Clostridiaceae</taxon>
        <taxon>Clostridium</taxon>
    </lineage>
</organism>
<reference evidence="1 2" key="1">
    <citation type="journal article" date="2016" name="Biotechnol. Bioeng.">
        <title>Traits of selected Clostridium strains for syngas fermentation to ethanol.</title>
        <authorList>
            <person name="Martin M.E."/>
            <person name="Richter H."/>
            <person name="Saha S."/>
            <person name="Angenent L.T."/>
        </authorList>
    </citation>
    <scope>NUCLEOTIDE SEQUENCE [LARGE SCALE GENOMIC DNA]</scope>
    <source>
        <strain evidence="1 2">PETC</strain>
    </source>
</reference>
<evidence type="ECO:0000313" key="1">
    <source>
        <dbReference type="EMBL" id="OAA88927.1"/>
    </source>
</evidence>
<dbReference type="EMBL" id="LITS01000002">
    <property type="protein sequence ID" value="OAA88927.1"/>
    <property type="molecule type" value="Genomic_DNA"/>
</dbReference>